<evidence type="ECO:0000313" key="2">
    <source>
        <dbReference type="Proteomes" id="UP000054995"/>
    </source>
</evidence>
<evidence type="ECO:0000313" key="1">
    <source>
        <dbReference type="EMBL" id="KRY92578.1"/>
    </source>
</evidence>
<protein>
    <submittedName>
        <fullName evidence="1">Uncharacterized protein</fullName>
    </submittedName>
</protein>
<dbReference type="EMBL" id="JYDT01000006">
    <property type="protein sequence ID" value="KRY92578.1"/>
    <property type="molecule type" value="Genomic_DNA"/>
</dbReference>
<keyword evidence="2" id="KW-1185">Reference proteome</keyword>
<proteinExistence type="predicted"/>
<gene>
    <name evidence="1" type="ORF">T4D_1743</name>
</gene>
<organism evidence="1 2">
    <name type="scientific">Trichinella pseudospiralis</name>
    <name type="common">Parasitic roundworm</name>
    <dbReference type="NCBI Taxonomy" id="6337"/>
    <lineage>
        <taxon>Eukaryota</taxon>
        <taxon>Metazoa</taxon>
        <taxon>Ecdysozoa</taxon>
        <taxon>Nematoda</taxon>
        <taxon>Enoplea</taxon>
        <taxon>Dorylaimia</taxon>
        <taxon>Trichinellida</taxon>
        <taxon>Trichinellidae</taxon>
        <taxon>Trichinella</taxon>
    </lineage>
</organism>
<reference evidence="1 2" key="1">
    <citation type="submission" date="2015-01" db="EMBL/GenBank/DDBJ databases">
        <title>Evolution of Trichinella species and genotypes.</title>
        <authorList>
            <person name="Korhonen P.K."/>
            <person name="Edoardo P."/>
            <person name="Giuseppe L.R."/>
            <person name="Gasser R.B."/>
        </authorList>
    </citation>
    <scope>NUCLEOTIDE SEQUENCE [LARGE SCALE GENOMIC DNA]</scope>
    <source>
        <strain evidence="1">ISS470</strain>
    </source>
</reference>
<dbReference type="Proteomes" id="UP000054995">
    <property type="component" value="Unassembled WGS sequence"/>
</dbReference>
<accession>A0A0V1G3B2</accession>
<comment type="caution">
    <text evidence="1">The sequence shown here is derived from an EMBL/GenBank/DDBJ whole genome shotgun (WGS) entry which is preliminary data.</text>
</comment>
<dbReference type="AlphaFoldDB" id="A0A0V1G3B2"/>
<name>A0A0V1G3B2_TRIPS</name>
<sequence length="61" mass="6870">MDHPSSKFRSTKACIPEATNSLQLHAARHAPCKTRPNQPKVTVTGWQADTEAQGRFHKTIW</sequence>